<dbReference type="PANTHER" id="PTHR30451:SF21">
    <property type="entry name" value="FIMBRIAL USHER DOMAIN-CONTAINING PROTEIN YDET-RELATED"/>
    <property type="match status" value="1"/>
</dbReference>
<dbReference type="SUPFAM" id="SSF141729">
    <property type="entry name" value="FimD N-terminal domain-like"/>
    <property type="match status" value="1"/>
</dbReference>
<dbReference type="eggNOG" id="COG3188">
    <property type="taxonomic scope" value="Bacteria"/>
</dbReference>
<keyword evidence="4" id="KW-1134">Transmembrane beta strand</keyword>
<dbReference type="FunFam" id="2.60.40.2610:FF:000001">
    <property type="entry name" value="Outer membrane fimbrial usher protein"/>
    <property type="match status" value="1"/>
</dbReference>
<evidence type="ECO:0000256" key="8">
    <source>
        <dbReference type="ARBA" id="ARBA00023136"/>
    </source>
</evidence>
<dbReference type="AlphaFoldDB" id="K8WNY8"/>
<keyword evidence="14" id="KW-1185">Reference proteome</keyword>
<evidence type="ECO:0000256" key="5">
    <source>
        <dbReference type="ARBA" id="ARBA00022558"/>
    </source>
</evidence>
<dbReference type="GO" id="GO:0009279">
    <property type="term" value="C:cell outer membrane"/>
    <property type="evidence" value="ECO:0007669"/>
    <property type="project" value="UniProtKB-SubCell"/>
</dbReference>
<dbReference type="FunFam" id="2.60.40.3110:FF:000001">
    <property type="entry name" value="Putative fimbrial outer membrane usher"/>
    <property type="match status" value="1"/>
</dbReference>
<dbReference type="NCBIfam" id="NF011740">
    <property type="entry name" value="PRK15193.1"/>
    <property type="match status" value="1"/>
</dbReference>
<dbReference type="GO" id="GO:0015473">
    <property type="term" value="F:fimbrial usher porin activity"/>
    <property type="evidence" value="ECO:0007669"/>
    <property type="project" value="InterPro"/>
</dbReference>
<dbReference type="Gene3D" id="2.60.40.2070">
    <property type="match status" value="1"/>
</dbReference>
<keyword evidence="3" id="KW-0813">Transport</keyword>
<dbReference type="EMBL" id="AKKL01000021">
    <property type="protein sequence ID" value="EKT62284.1"/>
    <property type="molecule type" value="Genomic_DNA"/>
</dbReference>
<dbReference type="InterPro" id="IPR037224">
    <property type="entry name" value="PapC_N_sf"/>
</dbReference>
<dbReference type="NCBIfam" id="NF011745">
    <property type="entry name" value="PRK15198.1"/>
    <property type="match status" value="1"/>
</dbReference>
<dbReference type="Pfam" id="PF13954">
    <property type="entry name" value="PapC_N"/>
    <property type="match status" value="1"/>
</dbReference>
<evidence type="ECO:0000256" key="2">
    <source>
        <dbReference type="ARBA" id="ARBA00008064"/>
    </source>
</evidence>
<dbReference type="OrthoDB" id="6554712at2"/>
<name>K8WNY8_9GAMM</name>
<protein>
    <submittedName>
        <fullName evidence="13">Fimbrial outer membrane usher protein</fullName>
    </submittedName>
</protein>
<dbReference type="PATRIC" id="fig|1141662.3.peg.1735"/>
<keyword evidence="7" id="KW-0732">Signal</keyword>
<keyword evidence="6 10" id="KW-0812">Transmembrane</keyword>
<dbReference type="InterPro" id="IPR043142">
    <property type="entry name" value="PapC-like_C_sf"/>
</dbReference>
<comment type="similarity">
    <text evidence="2">Belongs to the fimbrial export usher family.</text>
</comment>
<evidence type="ECO:0000256" key="4">
    <source>
        <dbReference type="ARBA" id="ARBA00022452"/>
    </source>
</evidence>
<reference evidence="13 14" key="1">
    <citation type="journal article" date="2012" name="BMC Genomics">
        <title>Comparative genomics of bacteria in the genus Providencia isolated from wild Drosophila melanogaster.</title>
        <authorList>
            <person name="Galac M.R."/>
            <person name="Lazzaro B.P."/>
        </authorList>
    </citation>
    <scope>NUCLEOTIDE SEQUENCE [LARGE SCALE GENOMIC DNA]</scope>
    <source>
        <strain evidence="13 14">DSM 19968</strain>
    </source>
</reference>
<evidence type="ECO:0000256" key="3">
    <source>
        <dbReference type="ARBA" id="ARBA00022448"/>
    </source>
</evidence>
<dbReference type="InterPro" id="IPR042186">
    <property type="entry name" value="FimD_plug_dom"/>
</dbReference>
<organism evidence="13 14">
    <name type="scientific">Providencia burhodogranariea DSM 19968</name>
    <dbReference type="NCBI Taxonomy" id="1141662"/>
    <lineage>
        <taxon>Bacteria</taxon>
        <taxon>Pseudomonadati</taxon>
        <taxon>Pseudomonadota</taxon>
        <taxon>Gammaproteobacteria</taxon>
        <taxon>Enterobacterales</taxon>
        <taxon>Morganellaceae</taxon>
        <taxon>Providencia</taxon>
    </lineage>
</organism>
<evidence type="ECO:0000313" key="14">
    <source>
        <dbReference type="Proteomes" id="UP000009336"/>
    </source>
</evidence>
<dbReference type="Pfam" id="PF13953">
    <property type="entry name" value="PapC_C"/>
    <property type="match status" value="1"/>
</dbReference>
<dbReference type="Proteomes" id="UP000009336">
    <property type="component" value="Unassembled WGS sequence"/>
</dbReference>
<dbReference type="GO" id="GO:0009297">
    <property type="term" value="P:pilus assembly"/>
    <property type="evidence" value="ECO:0007669"/>
    <property type="project" value="InterPro"/>
</dbReference>
<dbReference type="InterPro" id="IPR025885">
    <property type="entry name" value="PapC_N"/>
</dbReference>
<proteinExistence type="inferred from homology"/>
<dbReference type="HOGENOM" id="CLU_009120_3_1_6"/>
<feature type="domain" description="PapC-like C-terminal" evidence="11">
    <location>
        <begin position="799"/>
        <end position="863"/>
    </location>
</feature>
<keyword evidence="5" id="KW-1029">Fimbrium biogenesis</keyword>
<feature type="domain" description="PapC N-terminal" evidence="12">
    <location>
        <begin position="43"/>
        <end position="192"/>
    </location>
</feature>
<dbReference type="Gene3D" id="3.10.20.410">
    <property type="match status" value="1"/>
</dbReference>
<comment type="caution">
    <text evidence="13">The sequence shown here is derived from an EMBL/GenBank/DDBJ whole genome shotgun (WGS) entry which is preliminary data.</text>
</comment>
<gene>
    <name evidence="13" type="ORF">OOA_08547</name>
</gene>
<dbReference type="Gene3D" id="2.60.40.2610">
    <property type="entry name" value="Outer membrane usher protein FimD, plug domain"/>
    <property type="match status" value="1"/>
</dbReference>
<dbReference type="Gene3D" id="2.60.40.3110">
    <property type="match status" value="1"/>
</dbReference>
<evidence type="ECO:0000259" key="12">
    <source>
        <dbReference type="Pfam" id="PF13954"/>
    </source>
</evidence>
<evidence type="ECO:0000256" key="10">
    <source>
        <dbReference type="SAM" id="Phobius"/>
    </source>
</evidence>
<evidence type="ECO:0000259" key="11">
    <source>
        <dbReference type="Pfam" id="PF13953"/>
    </source>
</evidence>
<keyword evidence="10" id="KW-1133">Transmembrane helix</keyword>
<feature type="transmembrane region" description="Helical" evidence="10">
    <location>
        <begin position="20"/>
        <end position="38"/>
    </location>
</feature>
<dbReference type="InterPro" id="IPR000015">
    <property type="entry name" value="Fimb_usher"/>
</dbReference>
<evidence type="ECO:0000256" key="9">
    <source>
        <dbReference type="ARBA" id="ARBA00023237"/>
    </source>
</evidence>
<keyword evidence="9" id="KW-0998">Cell outer membrane</keyword>
<dbReference type="RefSeq" id="WP_008911730.1">
    <property type="nucleotide sequence ID" value="NZ_KB233222.1"/>
</dbReference>
<sequence>MQNISLPKRFKKTILSQKIIIISCVITAGYFINIKSVYSNEFFNPAFLSGNPNEVADLSRFDKGLGQSAGQYRVEVYLNDEYVGTQDVNFVNIPVESKVINLNDDTGLIPCLSIDWFKNQNIDINNIVLFKNSECVDFYSTFDKSLSKFDFESQKLFLNIPQVAFMNNVRGYIPPSQWQSGINAFLLNYSLTGSNSKNTNNNEKYNNYFLNLQSGLNIGSWRFKNDSTWNHSSSKNTTNSRWNNIRTYAQKAIIPLKSQLTIGDSFTEGDIFDSVGFRGVMLASDDNMLPDSMRGFAPTVRGVANSNAQVTIRQNGYVIYQSYVPPGAFEIKDLYATSSSGNLDVTVSENNGTINQFTVPYSAVPMLQREGRIKYEVTAAKYRSGSSLQTEPDFWQGTLSWGLPESVTVYGGSQLSDNYRAFAIGAGKNLGAWGAISTDITHANSRLPNGEHKDGQSIRFLYAKSLNQLGTNFQLMGYRYSTAGYYTLSETSYREMSGYILKTQDGPIETKPEIFDYHNLYYTKKGRFQANISQQIEGYGSIYISANHQTYWGTDETDQSLQLGYNGNWEDINYGINWSQNKSVGLKETDKRIAINISIPLTRWFGGGKGLDITNSSNSIYSTYTMTRDNNNKMSQQLGVSGTLLESNNLNYNIMQGYTNKGESATGSASANYRGGYGELGAGYSYGKNWQQINYNISGGVIAHADGVTLSQPLGRTNILIEAPGADHVGIENETGVLTDWRGYAVVPNATAYRSNRVALDITKLPDNVELENSVTNVVPTEGALVKASFKTNIGTKALLTLIQQTGGVVPFGAIAKDEATGSVSIVADDGAVYMPSLANHGKIKVQWGNNETQQCYVNYAIDASKVSGIFNGILKCK</sequence>
<evidence type="ECO:0000313" key="13">
    <source>
        <dbReference type="EMBL" id="EKT62284.1"/>
    </source>
</evidence>
<keyword evidence="8 10" id="KW-0472">Membrane</keyword>
<dbReference type="PANTHER" id="PTHR30451">
    <property type="entry name" value="OUTER MEMBRANE USHER PROTEIN"/>
    <property type="match status" value="1"/>
</dbReference>
<dbReference type="STRING" id="1141662.OOA_08547"/>
<accession>K8WNY8</accession>
<comment type="subcellular location">
    <subcellularLocation>
        <location evidence="1">Cell outer membrane</location>
        <topology evidence="1">Multi-pass membrane protein</topology>
    </subcellularLocation>
</comment>
<evidence type="ECO:0000256" key="6">
    <source>
        <dbReference type="ARBA" id="ARBA00022692"/>
    </source>
</evidence>
<evidence type="ECO:0000256" key="7">
    <source>
        <dbReference type="ARBA" id="ARBA00022729"/>
    </source>
</evidence>
<evidence type="ECO:0000256" key="1">
    <source>
        <dbReference type="ARBA" id="ARBA00004571"/>
    </source>
</evidence>
<dbReference type="Pfam" id="PF00577">
    <property type="entry name" value="Usher"/>
    <property type="match status" value="1"/>
</dbReference>
<dbReference type="InterPro" id="IPR025949">
    <property type="entry name" value="PapC-like_C"/>
</dbReference>